<feature type="domain" description="C2H2-type" evidence="3">
    <location>
        <begin position="391"/>
        <end position="413"/>
    </location>
</feature>
<proteinExistence type="predicted"/>
<dbReference type="InterPro" id="IPR013087">
    <property type="entry name" value="Znf_C2H2_type"/>
</dbReference>
<feature type="compositionally biased region" description="Polar residues" evidence="2">
    <location>
        <begin position="224"/>
        <end position="241"/>
    </location>
</feature>
<protein>
    <recommendedName>
        <fullName evidence="3">C2H2-type domain-containing protein</fullName>
    </recommendedName>
</protein>
<feature type="domain" description="C2H2-type" evidence="3">
    <location>
        <begin position="500"/>
        <end position="522"/>
    </location>
</feature>
<feature type="repeat" description="ANK" evidence="1">
    <location>
        <begin position="768"/>
        <end position="790"/>
    </location>
</feature>
<evidence type="ECO:0000259" key="3">
    <source>
        <dbReference type="SMART" id="SM00355"/>
    </source>
</evidence>
<dbReference type="InterPro" id="IPR058925">
    <property type="entry name" value="zf-C2H2_AcuF"/>
</dbReference>
<feature type="region of interest" description="Disordered" evidence="2">
    <location>
        <begin position="114"/>
        <end position="133"/>
    </location>
</feature>
<feature type="region of interest" description="Disordered" evidence="2">
    <location>
        <begin position="223"/>
        <end position="246"/>
    </location>
</feature>
<dbReference type="Proteomes" id="UP001241169">
    <property type="component" value="Unassembled WGS sequence"/>
</dbReference>
<evidence type="ECO:0000313" key="4">
    <source>
        <dbReference type="EMBL" id="KAK1520001.1"/>
    </source>
</evidence>
<dbReference type="RefSeq" id="XP_060341742.1">
    <property type="nucleotide sequence ID" value="XM_060499742.1"/>
</dbReference>
<dbReference type="Pfam" id="PF26082">
    <property type="entry name" value="zf-C2H2_AcuF"/>
    <property type="match status" value="1"/>
</dbReference>
<name>A0ABQ9RZB4_9PEZI</name>
<feature type="repeat" description="ANK" evidence="1">
    <location>
        <begin position="735"/>
        <end position="767"/>
    </location>
</feature>
<feature type="repeat" description="ANK" evidence="1">
    <location>
        <begin position="669"/>
        <end position="701"/>
    </location>
</feature>
<keyword evidence="5" id="KW-1185">Reference proteome</keyword>
<feature type="repeat" description="ANK" evidence="1">
    <location>
        <begin position="702"/>
        <end position="734"/>
    </location>
</feature>
<evidence type="ECO:0000256" key="2">
    <source>
        <dbReference type="SAM" id="MobiDB-lite"/>
    </source>
</evidence>
<dbReference type="InterPro" id="IPR002110">
    <property type="entry name" value="Ankyrin_rpt"/>
</dbReference>
<dbReference type="Pfam" id="PF00023">
    <property type="entry name" value="Ank"/>
    <property type="match status" value="1"/>
</dbReference>
<reference evidence="4 5" key="1">
    <citation type="submission" date="2016-10" db="EMBL/GenBank/DDBJ databases">
        <title>The genome sequence of Colletotrichum fioriniae PJ7.</title>
        <authorList>
            <person name="Baroncelli R."/>
        </authorList>
    </citation>
    <scope>NUCLEOTIDE SEQUENCE [LARGE SCALE GENOMIC DNA]</scope>
    <source>
        <strain evidence="4 5">IMI 384185</strain>
    </source>
</reference>
<accession>A0ABQ9RZB4</accession>
<evidence type="ECO:0000313" key="5">
    <source>
        <dbReference type="Proteomes" id="UP001241169"/>
    </source>
</evidence>
<dbReference type="GeneID" id="85383641"/>
<feature type="domain" description="C2H2-type" evidence="3">
    <location>
        <begin position="453"/>
        <end position="476"/>
    </location>
</feature>
<gene>
    <name evidence="4" type="ORF">CPAR01_15494</name>
</gene>
<dbReference type="EMBL" id="MOPA01000019">
    <property type="protein sequence ID" value="KAK1520001.1"/>
    <property type="molecule type" value="Genomic_DNA"/>
</dbReference>
<dbReference type="PROSITE" id="PS50088">
    <property type="entry name" value="ANK_REPEAT"/>
    <property type="match status" value="4"/>
</dbReference>
<comment type="caution">
    <text evidence="4">The sequence shown here is derived from an EMBL/GenBank/DDBJ whole genome shotgun (WGS) entry which is preliminary data.</text>
</comment>
<evidence type="ECO:0000256" key="1">
    <source>
        <dbReference type="PROSITE-ProRule" id="PRU00023"/>
    </source>
</evidence>
<dbReference type="PROSITE" id="PS50297">
    <property type="entry name" value="ANK_REP_REGION"/>
    <property type="match status" value="3"/>
</dbReference>
<dbReference type="SMART" id="SM00355">
    <property type="entry name" value="ZnF_C2H2"/>
    <property type="match status" value="4"/>
</dbReference>
<dbReference type="InterPro" id="IPR036770">
    <property type="entry name" value="Ankyrin_rpt-contain_sf"/>
</dbReference>
<organism evidence="4 5">
    <name type="scientific">Colletotrichum paranaense</name>
    <dbReference type="NCBI Taxonomy" id="1914294"/>
    <lineage>
        <taxon>Eukaryota</taxon>
        <taxon>Fungi</taxon>
        <taxon>Dikarya</taxon>
        <taxon>Ascomycota</taxon>
        <taxon>Pezizomycotina</taxon>
        <taxon>Sordariomycetes</taxon>
        <taxon>Hypocreomycetidae</taxon>
        <taxon>Glomerellales</taxon>
        <taxon>Glomerellaceae</taxon>
        <taxon>Colletotrichum</taxon>
        <taxon>Colletotrichum acutatum species complex</taxon>
    </lineage>
</organism>
<dbReference type="Pfam" id="PF12796">
    <property type="entry name" value="Ank_2"/>
    <property type="match status" value="1"/>
</dbReference>
<dbReference type="Gene3D" id="1.25.40.20">
    <property type="entry name" value="Ankyrin repeat-containing domain"/>
    <property type="match status" value="1"/>
</dbReference>
<keyword evidence="1" id="KW-0040">ANK repeat</keyword>
<dbReference type="PANTHER" id="PTHR35391">
    <property type="entry name" value="C2H2-TYPE DOMAIN-CONTAINING PROTEIN-RELATED"/>
    <property type="match status" value="1"/>
</dbReference>
<dbReference type="SMART" id="SM00248">
    <property type="entry name" value="ANK"/>
    <property type="match status" value="4"/>
</dbReference>
<dbReference type="SUPFAM" id="SSF48403">
    <property type="entry name" value="Ankyrin repeat"/>
    <property type="match status" value="1"/>
</dbReference>
<feature type="domain" description="C2H2-type" evidence="3">
    <location>
        <begin position="421"/>
        <end position="449"/>
    </location>
</feature>
<dbReference type="PANTHER" id="PTHR35391:SF7">
    <property type="entry name" value="C2H2-TYPE DOMAIN-CONTAINING PROTEIN"/>
    <property type="match status" value="1"/>
</dbReference>
<sequence length="831" mass="92695">METESPFPLAAATKACLESFCNLVSNLETRKDFQHKELSAELAKNQRDRFKIWAAGLGALANGNASLDFRLMEASLLKDTILRFLADLDAFICRTFADDLIVNDSSKPVEEAVCVSREDDSESSDGGSVSAETIQYDDINNKVQSEIGYNSSQIDQTLAALVKISFQIRGSSSRATQSNQKALSYKEPPNPEDPSVLDILGGYSYYDHRHVEEFFRLIRRETPNRSPEQSRGQSHQQTPSFVPSEEQENTFGLYLVRRWGNSITNRRRVFAYWRRHARKLAKDEFPSTTRNIKQKMPLISSSTVHDKGVEPAKPPIPPLQPKLVPLVPNDSASGSVSPTIYSGTEASRLEFSNLSADTDSVVSYCSTALDLNGNPTELPSSPVLRGGQREFICPCCCVVCPANEGKDKHWREHILRDLRPYMCTYDQCEQAEVMYWSRLAWIEHESQSHRRVWRCFEHQDLFKTQVGLAQHLRSSHSSLGEYQIEALSKLAHASTKDERQLCPFCLSCGPFEKSLVNHMASHMERLATFAAPRSYGDDDNSVPGTRGCKRANRNPFEDHLNKESLARLATIDMRVGQDGNDAIRWYEIWDTLQPNCARPLSHLMNQAFITDLKELLAGHNQPQLMNFPTCGVRGYEMDAGGSPEESPIIAIRRGRMDLVRRIKWQTGTEGAGLLCVAAEEGNVAIISLLLVNGADPHFADKTGQTPLWVAAGKGHLDATRSLVDAGARVDMINSADQSPLFIAAAEGHSNVVQYLLQVGADSKLEDQNGRTPLAFAVYRSHEDVVRLLMDYSTTKTRKHILSGAEKAALRPITPLKRTREWTIPGNINQGG</sequence>